<keyword evidence="1 3" id="KW-0456">Lyase</keyword>
<feature type="compositionally biased region" description="Low complexity" evidence="5">
    <location>
        <begin position="36"/>
        <end position="54"/>
    </location>
</feature>
<dbReference type="InterPro" id="IPR009009">
    <property type="entry name" value="RlpA-like_DPBB"/>
</dbReference>
<evidence type="ECO:0000256" key="5">
    <source>
        <dbReference type="SAM" id="MobiDB-lite"/>
    </source>
</evidence>
<dbReference type="CDD" id="cd22268">
    <property type="entry name" value="DPBB_RlpA-like"/>
    <property type="match status" value="1"/>
</dbReference>
<comment type="function">
    <text evidence="3">Lytic transglycosylase with a strong preference for naked glycan strands that lack stem peptides.</text>
</comment>
<evidence type="ECO:0000259" key="6">
    <source>
        <dbReference type="Pfam" id="PF03330"/>
    </source>
</evidence>
<dbReference type="Pfam" id="PF03330">
    <property type="entry name" value="DPBB_1"/>
    <property type="match status" value="1"/>
</dbReference>
<reference evidence="7 8" key="1">
    <citation type="submission" date="2019-01" db="EMBL/GenBank/DDBJ databases">
        <title>Egibacter rhizosphaerae EGI 80759T.</title>
        <authorList>
            <person name="Chen D.-D."/>
            <person name="Tian Y."/>
            <person name="Jiao J.-Y."/>
            <person name="Zhang X.-T."/>
            <person name="Zhang Y.-G."/>
            <person name="Zhang Y."/>
            <person name="Xiao M."/>
            <person name="Shu W.-S."/>
            <person name="Li W.-J."/>
        </authorList>
    </citation>
    <scope>NUCLEOTIDE SEQUENCE [LARGE SCALE GENOMIC DNA]</scope>
    <source>
        <strain evidence="7 8">EGI 80759</strain>
    </source>
</reference>
<feature type="compositionally biased region" description="Basic residues" evidence="5">
    <location>
        <begin position="103"/>
        <end position="114"/>
    </location>
</feature>
<dbReference type="PANTHER" id="PTHR34183:SF8">
    <property type="entry name" value="ENDOLYTIC PEPTIDOGLYCAN TRANSGLYCOSYLASE RLPA-RELATED"/>
    <property type="match status" value="1"/>
</dbReference>
<evidence type="ECO:0000256" key="4">
    <source>
        <dbReference type="RuleBase" id="RU003495"/>
    </source>
</evidence>
<dbReference type="Proteomes" id="UP000291469">
    <property type="component" value="Chromosome"/>
</dbReference>
<dbReference type="InterPro" id="IPR012997">
    <property type="entry name" value="RplA"/>
</dbReference>
<dbReference type="HAMAP" id="MF_02071">
    <property type="entry name" value="RlpA"/>
    <property type="match status" value="1"/>
</dbReference>
<evidence type="ECO:0000256" key="2">
    <source>
        <dbReference type="ARBA" id="ARBA00023316"/>
    </source>
</evidence>
<dbReference type="KEGG" id="erz:ER308_14710"/>
<evidence type="ECO:0000313" key="8">
    <source>
        <dbReference type="Proteomes" id="UP000291469"/>
    </source>
</evidence>
<dbReference type="NCBIfam" id="TIGR00413">
    <property type="entry name" value="rlpA"/>
    <property type="match status" value="1"/>
</dbReference>
<dbReference type="SUPFAM" id="SSF50685">
    <property type="entry name" value="Barwin-like endoglucanases"/>
    <property type="match status" value="1"/>
</dbReference>
<feature type="compositionally biased region" description="Basic and acidic residues" evidence="5">
    <location>
        <begin position="115"/>
        <end position="125"/>
    </location>
</feature>
<feature type="region of interest" description="Disordered" evidence="5">
    <location>
        <begin position="490"/>
        <end position="522"/>
    </location>
</feature>
<feature type="region of interest" description="Disordered" evidence="5">
    <location>
        <begin position="91"/>
        <end position="153"/>
    </location>
</feature>
<proteinExistence type="inferred from homology"/>
<dbReference type="PANTHER" id="PTHR34183">
    <property type="entry name" value="ENDOLYTIC PEPTIDOGLYCAN TRANSGLYCOSYLASE RLPA"/>
    <property type="match status" value="1"/>
</dbReference>
<feature type="region of interest" description="Disordered" evidence="5">
    <location>
        <begin position="1"/>
        <end position="65"/>
    </location>
</feature>
<protein>
    <recommendedName>
        <fullName evidence="3">Probable endolytic peptidoglycan transglycosylase RlpA</fullName>
        <ecNumber evidence="3">4.2.2.-</ecNumber>
    </recommendedName>
</protein>
<evidence type="ECO:0000256" key="3">
    <source>
        <dbReference type="HAMAP-Rule" id="MF_02071"/>
    </source>
</evidence>
<feature type="compositionally biased region" description="Pro residues" evidence="5">
    <location>
        <begin position="129"/>
        <end position="139"/>
    </location>
</feature>
<gene>
    <name evidence="3" type="primary">rlpA</name>
    <name evidence="7" type="ORF">ER308_14710</name>
</gene>
<dbReference type="Gene3D" id="2.40.40.10">
    <property type="entry name" value="RlpA-like domain"/>
    <property type="match status" value="1"/>
</dbReference>
<dbReference type="InterPro" id="IPR034718">
    <property type="entry name" value="RlpA"/>
</dbReference>
<organism evidence="7 8">
    <name type="scientific">Egibacter rhizosphaerae</name>
    <dbReference type="NCBI Taxonomy" id="1670831"/>
    <lineage>
        <taxon>Bacteria</taxon>
        <taxon>Bacillati</taxon>
        <taxon>Actinomycetota</taxon>
        <taxon>Nitriliruptoria</taxon>
        <taxon>Egibacterales</taxon>
        <taxon>Egibacteraceae</taxon>
        <taxon>Egibacter</taxon>
    </lineage>
</organism>
<dbReference type="OrthoDB" id="9813435at2"/>
<keyword evidence="2 3" id="KW-0961">Cell wall biogenesis/degradation</keyword>
<dbReference type="AlphaFoldDB" id="A0A411YHU6"/>
<dbReference type="EC" id="4.2.2.-" evidence="3"/>
<dbReference type="GO" id="GO:0008932">
    <property type="term" value="F:lytic endotransglycosylase activity"/>
    <property type="evidence" value="ECO:0007669"/>
    <property type="project" value="UniProtKB-UniRule"/>
</dbReference>
<feature type="compositionally biased region" description="Acidic residues" evidence="5">
    <location>
        <begin position="496"/>
        <end position="522"/>
    </location>
</feature>
<dbReference type="InterPro" id="IPR007253">
    <property type="entry name" value="Cell_wall-bd_2"/>
</dbReference>
<name>A0A411YHU6_9ACTN</name>
<dbReference type="EMBL" id="CP036402">
    <property type="protein sequence ID" value="QBI20686.1"/>
    <property type="molecule type" value="Genomic_DNA"/>
</dbReference>
<evidence type="ECO:0000256" key="1">
    <source>
        <dbReference type="ARBA" id="ARBA00023239"/>
    </source>
</evidence>
<keyword evidence="8" id="KW-1185">Reference proteome</keyword>
<dbReference type="InterPro" id="IPR036908">
    <property type="entry name" value="RlpA-like_sf"/>
</dbReference>
<sequence length="625" mass="64636">MRCGPASRGRRPTCAASTRTRAPRTVAESGRTVASPGPVVRRPTPVGARRAPVAHCGGRSPTRGRVAVAQGEVSGGTSGAIAATGSLGTIRVPSAGRVPSSRSTHRAGRTRRVRGHEGSLPRRDAAPPTTTPDPTPDPHTPPHKASPMTLSRTQLLRRVTTRAAVIAAGALMVPVAATPVLADDEDEVVRLAAGNDRIETAIETSKAAGDDAREALLVHEDGYPDALAAGSVAGELDAPLLYTDGAGLDPRVADELDRLGTERVWVFGGPAAIDETVTDALADADLEVERIDGDTRVGTAAAAATELHDEIDTATLALGFSADDRPGWPDAGAAATFAGAGATPTLLSRHDSVPQVTLDALDELDVERVQLIGGQHVLADGVSDELERAGFDVERHSGETRAATAARVADRVLDGAAEDAEFTAVLVDGRAQPDVFLAGGLAARIGGTVLFSGRDQLSSHAEEALRRDRVTGATVVGGGLHSWVVDSASAAASGDDLPEPPDELVEEEPAEAEEEAEPEGPEVVDVVEGEASWYGDRFAGRPTASGEPYDPNALTAAMPPGTVAFGTWVRVTYLATDRSVEVRINDRGPYAGNRVIDLSRAAADTIGLRSAGTGQVRIEVLDGAP</sequence>
<feature type="domain" description="RlpA-like protein double-psi beta-barrel" evidence="6">
    <location>
        <begin position="527"/>
        <end position="618"/>
    </location>
</feature>
<dbReference type="GO" id="GO:0071555">
    <property type="term" value="P:cell wall organization"/>
    <property type="evidence" value="ECO:0007669"/>
    <property type="project" value="UniProtKB-KW"/>
</dbReference>
<dbReference type="Gene3D" id="3.40.50.12090">
    <property type="match status" value="1"/>
</dbReference>
<dbReference type="GO" id="GO:0000270">
    <property type="term" value="P:peptidoglycan metabolic process"/>
    <property type="evidence" value="ECO:0007669"/>
    <property type="project" value="UniProtKB-UniRule"/>
</dbReference>
<accession>A0A411YHU6</accession>
<evidence type="ECO:0000313" key="7">
    <source>
        <dbReference type="EMBL" id="QBI20686.1"/>
    </source>
</evidence>
<dbReference type="Pfam" id="PF04122">
    <property type="entry name" value="CW_binding_2"/>
    <property type="match status" value="2"/>
</dbReference>
<comment type="similarity">
    <text evidence="3 4">Belongs to the RlpA family.</text>
</comment>